<proteinExistence type="predicted"/>
<dbReference type="AlphaFoldDB" id="A0A5S9F5Q4"/>
<dbReference type="KEGG" id="uam:UABAM_03881"/>
<dbReference type="RefSeq" id="WP_151969610.1">
    <property type="nucleotide sequence ID" value="NZ_AP019860.1"/>
</dbReference>
<feature type="domain" description="Methyltransferase type 11" evidence="2">
    <location>
        <begin position="63"/>
        <end position="157"/>
    </location>
</feature>
<evidence type="ECO:0000313" key="4">
    <source>
        <dbReference type="Proteomes" id="UP000326354"/>
    </source>
</evidence>
<reference evidence="3 4" key="1">
    <citation type="submission" date="2019-08" db="EMBL/GenBank/DDBJ databases">
        <title>Complete genome sequence of Candidatus Uab amorphum.</title>
        <authorList>
            <person name="Shiratori T."/>
            <person name="Suzuki S."/>
            <person name="Kakizawa Y."/>
            <person name="Ishida K."/>
        </authorList>
    </citation>
    <scope>NUCLEOTIDE SEQUENCE [LARGE SCALE GENOMIC DNA]</scope>
    <source>
        <strain evidence="3 4">SRT547</strain>
    </source>
</reference>
<dbReference type="Gene3D" id="3.40.50.150">
    <property type="entry name" value="Vaccinia Virus protein VP39"/>
    <property type="match status" value="1"/>
</dbReference>
<dbReference type="EMBL" id="AP019860">
    <property type="protein sequence ID" value="BBM85512.1"/>
    <property type="molecule type" value="Genomic_DNA"/>
</dbReference>
<evidence type="ECO:0000259" key="2">
    <source>
        <dbReference type="Pfam" id="PF08241"/>
    </source>
</evidence>
<dbReference type="Proteomes" id="UP000326354">
    <property type="component" value="Chromosome"/>
</dbReference>
<dbReference type="CDD" id="cd02440">
    <property type="entry name" value="AdoMet_MTases"/>
    <property type="match status" value="1"/>
</dbReference>
<sequence>MDIVHHNSGAWDQQSKQGSRWSQPVTSKEIEAARNGEWNVILTPNKNVPHCWFDSLPGKNLLGLASGGGQQIPILSAAGARVTSFDNSQEQLDKDQNVAQQNSLEIKCIRGDMANLSVFADNHFDIIFHPVSNVFVQDLRPVWQECFRVLKNGGRLLSGFMNPSFFLFDHSHADKTGELKVRFRLPFSDIDDLSEQEVQSLVDKNVPLEFGHTLEQQIGGQLQAGFLLKDFYEDDWDDESTPLNKYTTTTIATLAIKLL</sequence>
<keyword evidence="4" id="KW-1185">Reference proteome</keyword>
<dbReference type="GO" id="GO:0008757">
    <property type="term" value="F:S-adenosylmethionine-dependent methyltransferase activity"/>
    <property type="evidence" value="ECO:0007669"/>
    <property type="project" value="InterPro"/>
</dbReference>
<accession>A0A5S9F5Q4</accession>
<dbReference type="SUPFAM" id="SSF53335">
    <property type="entry name" value="S-adenosyl-L-methionine-dependent methyltransferases"/>
    <property type="match status" value="1"/>
</dbReference>
<dbReference type="InterPro" id="IPR029063">
    <property type="entry name" value="SAM-dependent_MTases_sf"/>
</dbReference>
<feature type="region of interest" description="Disordered" evidence="1">
    <location>
        <begin position="1"/>
        <end position="25"/>
    </location>
</feature>
<gene>
    <name evidence="3" type="ORF">UABAM_03881</name>
</gene>
<dbReference type="Pfam" id="PF08241">
    <property type="entry name" value="Methyltransf_11"/>
    <property type="match status" value="1"/>
</dbReference>
<protein>
    <recommendedName>
        <fullName evidence="2">Methyltransferase type 11 domain-containing protein</fullName>
    </recommendedName>
</protein>
<evidence type="ECO:0000313" key="3">
    <source>
        <dbReference type="EMBL" id="BBM85512.1"/>
    </source>
</evidence>
<name>A0A5S9F5Q4_UABAM</name>
<organism evidence="3 4">
    <name type="scientific">Uabimicrobium amorphum</name>
    <dbReference type="NCBI Taxonomy" id="2596890"/>
    <lineage>
        <taxon>Bacteria</taxon>
        <taxon>Pseudomonadati</taxon>
        <taxon>Planctomycetota</taxon>
        <taxon>Candidatus Uabimicrobiia</taxon>
        <taxon>Candidatus Uabimicrobiales</taxon>
        <taxon>Candidatus Uabimicrobiaceae</taxon>
        <taxon>Candidatus Uabimicrobium</taxon>
    </lineage>
</organism>
<evidence type="ECO:0000256" key="1">
    <source>
        <dbReference type="SAM" id="MobiDB-lite"/>
    </source>
</evidence>
<feature type="compositionally biased region" description="Polar residues" evidence="1">
    <location>
        <begin position="10"/>
        <end position="25"/>
    </location>
</feature>
<dbReference type="InterPro" id="IPR013216">
    <property type="entry name" value="Methyltransf_11"/>
</dbReference>
<dbReference type="OrthoDB" id="9772751at2"/>